<evidence type="ECO:0000313" key="2">
    <source>
        <dbReference type="Proteomes" id="UP000198640"/>
    </source>
</evidence>
<dbReference type="GO" id="GO:0003697">
    <property type="term" value="F:single-stranded DNA binding"/>
    <property type="evidence" value="ECO:0007669"/>
    <property type="project" value="InterPro"/>
</dbReference>
<proteinExistence type="predicted"/>
<dbReference type="InterPro" id="IPR012340">
    <property type="entry name" value="NA-bd_OB-fold"/>
</dbReference>
<gene>
    <name evidence="1" type="ORF">SAMN05421881_104221</name>
</gene>
<dbReference type="Gene3D" id="2.40.50.140">
    <property type="entry name" value="Nucleic acid-binding proteins"/>
    <property type="match status" value="1"/>
</dbReference>
<dbReference type="SUPFAM" id="SSF50249">
    <property type="entry name" value="Nucleic acid-binding proteins"/>
    <property type="match status" value="1"/>
</dbReference>
<dbReference type="Proteomes" id="UP000198640">
    <property type="component" value="Unassembled WGS sequence"/>
</dbReference>
<dbReference type="EMBL" id="FNOY01000042">
    <property type="protein sequence ID" value="SDY54751.1"/>
    <property type="molecule type" value="Genomic_DNA"/>
</dbReference>
<dbReference type="GO" id="GO:0030894">
    <property type="term" value="C:replisome"/>
    <property type="evidence" value="ECO:0007669"/>
    <property type="project" value="InterPro"/>
</dbReference>
<dbReference type="InterPro" id="IPR023646">
    <property type="entry name" value="Prisomal_replication_PriB"/>
</dbReference>
<organism evidence="1 2">
    <name type="scientific">Nitrosomonas halophila</name>
    <dbReference type="NCBI Taxonomy" id="44576"/>
    <lineage>
        <taxon>Bacteria</taxon>
        <taxon>Pseudomonadati</taxon>
        <taxon>Pseudomonadota</taxon>
        <taxon>Betaproteobacteria</taxon>
        <taxon>Nitrosomonadales</taxon>
        <taxon>Nitrosomonadaceae</taxon>
        <taxon>Nitrosomonas</taxon>
    </lineage>
</organism>
<accession>A0A1H3KRL4</accession>
<evidence type="ECO:0000313" key="1">
    <source>
        <dbReference type="EMBL" id="SDY54751.1"/>
    </source>
</evidence>
<dbReference type="AlphaFoldDB" id="A0A1H3KRL4"/>
<dbReference type="GO" id="GO:0006260">
    <property type="term" value="P:DNA replication"/>
    <property type="evidence" value="ECO:0007669"/>
    <property type="project" value="InterPro"/>
</dbReference>
<protein>
    <submittedName>
        <fullName evidence="1">Primosomal replication protein N</fullName>
    </submittedName>
</protein>
<dbReference type="PIRSF" id="PIRSF003135">
    <property type="entry name" value="Primosomal_n"/>
    <property type="match status" value="1"/>
</dbReference>
<name>A0A1H3KRL4_9PROT</name>
<dbReference type="STRING" id="44576.SAMN05421881_104221"/>
<reference evidence="1 2" key="1">
    <citation type="submission" date="2016-10" db="EMBL/GenBank/DDBJ databases">
        <authorList>
            <person name="de Groot N.N."/>
        </authorList>
    </citation>
    <scope>NUCLEOTIDE SEQUENCE [LARGE SCALE GENOMIC DNA]</scope>
    <source>
        <strain evidence="1 2">Nm1</strain>
    </source>
</reference>
<dbReference type="Pfam" id="PF22657">
    <property type="entry name" value="SSB_1"/>
    <property type="match status" value="1"/>
</dbReference>
<keyword evidence="2" id="KW-1185">Reference proteome</keyword>
<sequence>MITELKLSHESTQVEAGSPRRVTCELTAIAMADLAEQVLSMGIDRHVRLTGFLARKNRMNDQLILHICEAALV</sequence>